<keyword evidence="2" id="KW-0805">Transcription regulation</keyword>
<dbReference type="PANTHER" id="PTHR31001">
    <property type="entry name" value="UNCHARACTERIZED TRANSCRIPTIONAL REGULATORY PROTEIN"/>
    <property type="match status" value="1"/>
</dbReference>
<organism evidence="7 8">
    <name type="scientific">Penicillium argentinense</name>
    <dbReference type="NCBI Taxonomy" id="1131581"/>
    <lineage>
        <taxon>Eukaryota</taxon>
        <taxon>Fungi</taxon>
        <taxon>Dikarya</taxon>
        <taxon>Ascomycota</taxon>
        <taxon>Pezizomycotina</taxon>
        <taxon>Eurotiomycetes</taxon>
        <taxon>Eurotiomycetidae</taxon>
        <taxon>Eurotiales</taxon>
        <taxon>Aspergillaceae</taxon>
        <taxon>Penicillium</taxon>
    </lineage>
</organism>
<dbReference type="GO" id="GO:0006351">
    <property type="term" value="P:DNA-templated transcription"/>
    <property type="evidence" value="ECO:0007669"/>
    <property type="project" value="InterPro"/>
</dbReference>
<dbReference type="GO" id="GO:0005634">
    <property type="term" value="C:nucleus"/>
    <property type="evidence" value="ECO:0007669"/>
    <property type="project" value="UniProtKB-SubCell"/>
</dbReference>
<reference evidence="7" key="2">
    <citation type="journal article" date="2023" name="IMA Fungus">
        <title>Comparative genomic study of the Penicillium genus elucidates a diverse pangenome and 15 lateral gene transfer events.</title>
        <authorList>
            <person name="Petersen C."/>
            <person name="Sorensen T."/>
            <person name="Nielsen M.R."/>
            <person name="Sondergaard T.E."/>
            <person name="Sorensen J.L."/>
            <person name="Fitzpatrick D.A."/>
            <person name="Frisvad J.C."/>
            <person name="Nielsen K.L."/>
        </authorList>
    </citation>
    <scope>NUCLEOTIDE SEQUENCE</scope>
    <source>
        <strain evidence="7">IBT 30761</strain>
    </source>
</reference>
<comment type="subcellular location">
    <subcellularLocation>
        <location evidence="1">Nucleus</location>
    </subcellularLocation>
</comment>
<dbReference type="InterPro" id="IPR050613">
    <property type="entry name" value="Sec_Metabolite_Reg"/>
</dbReference>
<dbReference type="OrthoDB" id="4934715at2759"/>
<dbReference type="InterPro" id="IPR007219">
    <property type="entry name" value="XnlR_reg_dom"/>
</dbReference>
<keyword evidence="8" id="KW-1185">Reference proteome</keyword>
<evidence type="ECO:0000313" key="7">
    <source>
        <dbReference type="EMBL" id="KAJ5111279.1"/>
    </source>
</evidence>
<sequence>MQIGQLSATHVQPQQQPVAPWELLTAPQPQAENEMPSETGTDFLGTMQVNQDGTRYVNPTHWQAVLSELAEVKEYLQLTEDTSPEEEDDEISSMPDISGPVLLFGNAISTSKDDLLSALPTRPVADRIVSSYLNSKESTLVITHIPTFTKEYAAFWKNPEGASIGWLAYLFSILCAGTGLQLFSTSGRADGDLAETFAEYHRIASQCLTISNYTSPGRYKMEAVGLSVAMEILRSTDNHVGPSILLGLATRLAMHSGYHRDSKYYREISVFDGEMRRRVWMYLRLLDHYISLQAGLSPTTAQTQSDTEEPRNLMDEDLDPSMTVLPPSRPPTERTPILFPVVLNRIMFVDAEIMRRVCSVKGVLYQEVIQLDAKLKELRTGIPPPLKFRTLSESIADSPNTIMDRYNIDLMYQKARCDLHRRYLAQHRMDSTYAYSRKECLDAARTVLQHQSDIFEASSIGAQLGYTSFFFSPIVAVHFRSAAMVVSLEISCQSRYDLRQQLSPGDRQTILMERQKLSQEIERAYNIWSQLRHQSKEASKTAEALKIMLKVTNTHLQHGETPEQIQTTSPNLQHQGVLEVPTISAAPSLQGAQLSSQNEYSPLDVDLMDASFYLGQDATSQPTEKFFARSAGIVDFYDRYWDNLMLLGDEQPPANIQQQLFPDGSFP</sequence>
<dbReference type="GeneID" id="81353287"/>
<dbReference type="GO" id="GO:0008270">
    <property type="term" value="F:zinc ion binding"/>
    <property type="evidence" value="ECO:0007669"/>
    <property type="project" value="InterPro"/>
</dbReference>
<dbReference type="AlphaFoldDB" id="A0A9W9G370"/>
<comment type="caution">
    <text evidence="7">The sequence shown here is derived from an EMBL/GenBank/DDBJ whole genome shotgun (WGS) entry which is preliminary data.</text>
</comment>
<proteinExistence type="predicted"/>
<keyword evidence="4" id="KW-0539">Nucleus</keyword>
<feature type="region of interest" description="Disordered" evidence="5">
    <location>
        <begin position="298"/>
        <end position="318"/>
    </location>
</feature>
<reference evidence="7" key="1">
    <citation type="submission" date="2022-11" db="EMBL/GenBank/DDBJ databases">
        <authorList>
            <person name="Petersen C."/>
        </authorList>
    </citation>
    <scope>NUCLEOTIDE SEQUENCE</scope>
    <source>
        <strain evidence="7">IBT 30761</strain>
    </source>
</reference>
<dbReference type="Pfam" id="PF04082">
    <property type="entry name" value="Fungal_trans"/>
    <property type="match status" value="1"/>
</dbReference>
<evidence type="ECO:0000256" key="4">
    <source>
        <dbReference type="ARBA" id="ARBA00023242"/>
    </source>
</evidence>
<evidence type="ECO:0000256" key="1">
    <source>
        <dbReference type="ARBA" id="ARBA00004123"/>
    </source>
</evidence>
<gene>
    <name evidence="7" type="ORF">N7532_001814</name>
</gene>
<dbReference type="Proteomes" id="UP001149074">
    <property type="component" value="Unassembled WGS sequence"/>
</dbReference>
<evidence type="ECO:0000256" key="3">
    <source>
        <dbReference type="ARBA" id="ARBA00023163"/>
    </source>
</evidence>
<dbReference type="GO" id="GO:0003677">
    <property type="term" value="F:DNA binding"/>
    <property type="evidence" value="ECO:0007669"/>
    <property type="project" value="InterPro"/>
</dbReference>
<dbReference type="PANTHER" id="PTHR31001:SF49">
    <property type="entry name" value="ZN(II)2CYS6 TRANSCRIPTION FACTOR (EUROFUNG)"/>
    <property type="match status" value="1"/>
</dbReference>
<dbReference type="EMBL" id="JAPQKI010000002">
    <property type="protein sequence ID" value="KAJ5111279.1"/>
    <property type="molecule type" value="Genomic_DNA"/>
</dbReference>
<accession>A0A9W9G370</accession>
<evidence type="ECO:0000256" key="2">
    <source>
        <dbReference type="ARBA" id="ARBA00023015"/>
    </source>
</evidence>
<evidence type="ECO:0000256" key="5">
    <source>
        <dbReference type="SAM" id="MobiDB-lite"/>
    </source>
</evidence>
<dbReference type="SMART" id="SM00906">
    <property type="entry name" value="Fungal_trans"/>
    <property type="match status" value="1"/>
</dbReference>
<dbReference type="CDD" id="cd12148">
    <property type="entry name" value="fungal_TF_MHR"/>
    <property type="match status" value="1"/>
</dbReference>
<protein>
    <recommendedName>
        <fullName evidence="6">Xylanolytic transcriptional activator regulatory domain-containing protein</fullName>
    </recommendedName>
</protein>
<name>A0A9W9G370_9EURO</name>
<feature type="domain" description="Xylanolytic transcriptional activator regulatory" evidence="6">
    <location>
        <begin position="242"/>
        <end position="316"/>
    </location>
</feature>
<keyword evidence="3" id="KW-0804">Transcription</keyword>
<evidence type="ECO:0000259" key="6">
    <source>
        <dbReference type="SMART" id="SM00906"/>
    </source>
</evidence>
<evidence type="ECO:0000313" key="8">
    <source>
        <dbReference type="Proteomes" id="UP001149074"/>
    </source>
</evidence>
<dbReference type="RefSeq" id="XP_056479349.1">
    <property type="nucleotide sequence ID" value="XM_056614308.1"/>
</dbReference>